<protein>
    <submittedName>
        <fullName evidence="1">Uncharacterized protein</fullName>
    </submittedName>
</protein>
<comment type="caution">
    <text evidence="1">The sequence shown here is derived from an EMBL/GenBank/DDBJ whole genome shotgun (WGS) entry which is preliminary data.</text>
</comment>
<reference evidence="2" key="1">
    <citation type="journal article" date="2019" name="Int. J. Syst. Evol. Microbiol.">
        <title>The Global Catalogue of Microorganisms (GCM) 10K type strain sequencing project: providing services to taxonomists for standard genome sequencing and annotation.</title>
        <authorList>
            <consortium name="The Broad Institute Genomics Platform"/>
            <consortium name="The Broad Institute Genome Sequencing Center for Infectious Disease"/>
            <person name="Wu L."/>
            <person name="Ma J."/>
        </authorList>
    </citation>
    <scope>NUCLEOTIDE SEQUENCE [LARGE SCALE GENOMIC DNA]</scope>
    <source>
        <strain evidence="2">JCM 17342</strain>
    </source>
</reference>
<proteinExistence type="predicted"/>
<keyword evidence="2" id="KW-1185">Reference proteome</keyword>
<dbReference type="EMBL" id="BAABAL010000003">
    <property type="protein sequence ID" value="GAA3987811.1"/>
    <property type="molecule type" value="Genomic_DNA"/>
</dbReference>
<evidence type="ECO:0000313" key="2">
    <source>
        <dbReference type="Proteomes" id="UP001501747"/>
    </source>
</evidence>
<accession>A0ABP7QTD8</accession>
<evidence type="ECO:0000313" key="1">
    <source>
        <dbReference type="EMBL" id="GAA3987811.1"/>
    </source>
</evidence>
<sequence length="84" mass="8818">MGLGDAALPQLLPLGEEAVSDLALLTPGRHDEHDAVTLLVSLAHDTAAPDALVVGVSVKRHQSGHALTLRDLPPAFPRGLRLFV</sequence>
<organism evidence="1 2">
    <name type="scientific">Allokutzneria multivorans</name>
    <dbReference type="NCBI Taxonomy" id="1142134"/>
    <lineage>
        <taxon>Bacteria</taxon>
        <taxon>Bacillati</taxon>
        <taxon>Actinomycetota</taxon>
        <taxon>Actinomycetes</taxon>
        <taxon>Pseudonocardiales</taxon>
        <taxon>Pseudonocardiaceae</taxon>
        <taxon>Allokutzneria</taxon>
    </lineage>
</organism>
<dbReference type="Proteomes" id="UP001501747">
    <property type="component" value="Unassembled WGS sequence"/>
</dbReference>
<gene>
    <name evidence="1" type="ORF">GCM10022247_02620</name>
</gene>
<name>A0ABP7QTD8_9PSEU</name>